<reference evidence="1" key="1">
    <citation type="journal article" date="2019" name="Sci. Rep.">
        <title>Draft genome of Tanacetum cinerariifolium, the natural source of mosquito coil.</title>
        <authorList>
            <person name="Yamashiro T."/>
            <person name="Shiraishi A."/>
            <person name="Satake H."/>
            <person name="Nakayama K."/>
        </authorList>
    </citation>
    <scope>NUCLEOTIDE SEQUENCE</scope>
</reference>
<name>A0A699XB71_TANCI</name>
<comment type="caution">
    <text evidence="1">The sequence shown here is derived from an EMBL/GenBank/DDBJ whole genome shotgun (WGS) entry which is preliminary data.</text>
</comment>
<evidence type="ECO:0000313" key="1">
    <source>
        <dbReference type="EMBL" id="GFD56899.1"/>
    </source>
</evidence>
<dbReference type="EMBL" id="BKCJ011834649">
    <property type="protein sequence ID" value="GFD56899.1"/>
    <property type="molecule type" value="Genomic_DNA"/>
</dbReference>
<protein>
    <submittedName>
        <fullName evidence="1">Uncharacterized protein</fullName>
    </submittedName>
</protein>
<gene>
    <name evidence="1" type="ORF">Tci_928868</name>
</gene>
<dbReference type="AlphaFoldDB" id="A0A699XB71"/>
<proteinExistence type="predicted"/>
<feature type="non-terminal residue" evidence="1">
    <location>
        <position position="1"/>
    </location>
</feature>
<accession>A0A699XB71</accession>
<sequence>HATADFAYHHDAFGFGVVHQQFYRLLGGGADDGVAADADGRGLT</sequence>
<organism evidence="1">
    <name type="scientific">Tanacetum cinerariifolium</name>
    <name type="common">Dalmatian daisy</name>
    <name type="synonym">Chrysanthemum cinerariifolium</name>
    <dbReference type="NCBI Taxonomy" id="118510"/>
    <lineage>
        <taxon>Eukaryota</taxon>
        <taxon>Viridiplantae</taxon>
        <taxon>Streptophyta</taxon>
        <taxon>Embryophyta</taxon>
        <taxon>Tracheophyta</taxon>
        <taxon>Spermatophyta</taxon>
        <taxon>Magnoliopsida</taxon>
        <taxon>eudicotyledons</taxon>
        <taxon>Gunneridae</taxon>
        <taxon>Pentapetalae</taxon>
        <taxon>asterids</taxon>
        <taxon>campanulids</taxon>
        <taxon>Asterales</taxon>
        <taxon>Asteraceae</taxon>
        <taxon>Asteroideae</taxon>
        <taxon>Anthemideae</taxon>
        <taxon>Anthemidinae</taxon>
        <taxon>Tanacetum</taxon>
    </lineage>
</organism>